<evidence type="ECO:0000256" key="3">
    <source>
        <dbReference type="ARBA" id="ARBA00012191"/>
    </source>
</evidence>
<feature type="transmembrane region" description="Helical" evidence="15">
    <location>
        <begin position="318"/>
        <end position="338"/>
    </location>
</feature>
<feature type="transmembrane region" description="Helical" evidence="15">
    <location>
        <begin position="787"/>
        <end position="810"/>
    </location>
</feature>
<dbReference type="InterPro" id="IPR003593">
    <property type="entry name" value="AAA+_ATPase"/>
</dbReference>
<dbReference type="FunFam" id="1.20.1560.10:FF:000009">
    <property type="entry name" value="ABC transporter B family member 1"/>
    <property type="match status" value="1"/>
</dbReference>
<feature type="transmembrane region" description="Helical" evidence="15">
    <location>
        <begin position="142"/>
        <end position="164"/>
    </location>
</feature>
<keyword evidence="5 15" id="KW-0812">Transmembrane</keyword>
<keyword evidence="12" id="KW-0325">Glycoprotein</keyword>
<comment type="catalytic activity">
    <reaction evidence="13">
        <text>ATP + H2O + xenobioticSide 1 = ADP + phosphate + xenobioticSide 2.</text>
        <dbReference type="EC" id="7.6.2.2"/>
    </reaction>
</comment>
<dbReference type="PROSITE" id="PS50929">
    <property type="entry name" value="ABC_TM1F"/>
    <property type="match status" value="2"/>
</dbReference>
<dbReference type="Pfam" id="PF00664">
    <property type="entry name" value="ABC_membrane"/>
    <property type="match status" value="2"/>
</dbReference>
<evidence type="ECO:0000256" key="15">
    <source>
        <dbReference type="SAM" id="Phobius"/>
    </source>
</evidence>
<reference evidence="18 19" key="1">
    <citation type="journal article" date="2019" name="Sci. Rep.">
        <title>Orb-weaving spider Araneus ventricosus genome elucidates the spidroin gene catalogue.</title>
        <authorList>
            <person name="Kono N."/>
            <person name="Nakamura H."/>
            <person name="Ohtoshi R."/>
            <person name="Moran D.A.P."/>
            <person name="Shinohara A."/>
            <person name="Yoshida Y."/>
            <person name="Fujiwara M."/>
            <person name="Mori M."/>
            <person name="Tomita M."/>
            <person name="Arakawa K."/>
        </authorList>
    </citation>
    <scope>NUCLEOTIDE SEQUENCE [LARGE SCALE GENOMIC DNA]</scope>
</reference>
<comment type="subcellular location">
    <subcellularLocation>
        <location evidence="1">Membrane</location>
        <topology evidence="1">Multi-pass membrane protein</topology>
    </subcellularLocation>
</comment>
<dbReference type="Gene3D" id="3.40.50.300">
    <property type="entry name" value="P-loop containing nucleotide triphosphate hydrolases"/>
    <property type="match status" value="2"/>
</dbReference>
<dbReference type="InterPro" id="IPR036640">
    <property type="entry name" value="ABC1_TM_sf"/>
</dbReference>
<evidence type="ECO:0000256" key="14">
    <source>
        <dbReference type="SAM" id="MobiDB-lite"/>
    </source>
</evidence>
<evidence type="ECO:0000256" key="9">
    <source>
        <dbReference type="ARBA" id="ARBA00022967"/>
    </source>
</evidence>
<accession>A0A4Y2K3R0</accession>
<keyword evidence="8" id="KW-0067">ATP-binding</keyword>
<dbReference type="EC" id="7.6.2.2" evidence="3"/>
<evidence type="ECO:0000256" key="12">
    <source>
        <dbReference type="ARBA" id="ARBA00023180"/>
    </source>
</evidence>
<keyword evidence="10 15" id="KW-1133">Transmembrane helix</keyword>
<feature type="transmembrane region" description="Helical" evidence="15">
    <location>
        <begin position="1003"/>
        <end position="1024"/>
    </location>
</feature>
<dbReference type="Proteomes" id="UP000499080">
    <property type="component" value="Unassembled WGS sequence"/>
</dbReference>
<dbReference type="FunFam" id="1.20.1560.10:FF:000018">
    <property type="entry name" value="ATP-binding cassette subfamily B member 11"/>
    <property type="match status" value="1"/>
</dbReference>
<evidence type="ECO:0000256" key="1">
    <source>
        <dbReference type="ARBA" id="ARBA00004141"/>
    </source>
</evidence>
<feature type="transmembrane region" description="Helical" evidence="15">
    <location>
        <begin position="81"/>
        <end position="104"/>
    </location>
</feature>
<evidence type="ECO:0000256" key="10">
    <source>
        <dbReference type="ARBA" id="ARBA00022989"/>
    </source>
</evidence>
<sequence>MLNSDSKSSSVNSKGFGILENKMSAQKINNEQDIALEVSNESLPQTSGDSKEEIEDDKKSEQAQSVAFFALFRYAGGWDKALMFVGFIAALCAGAIFPTVQIVFGSFLNTFVQHATDNTTDPNKNPSYSGDDFLHEIGELCLYSAGLGVALLVINYIILSTFGLSAANQAYKIRCLFIASMLKQDIAYFDTKQTGDFASVMTGDLKKIEDGIGEKVGICTNLLSTCVISVIVGTLYGWKLALVSFSLTPVLTVAQALLSKVQASASREESEAYGAAGAVAEEALSSVRTVSSFGGEQKEIQRYDNYLKSARRKGIKRGLLTGIGAGMFWFCIFAGYALAFWYGVKLVVEGMGKPNPEYIPGTLVVVFWNIIIASMQFGQTASFFEAFALARGAAGKIFSVIQRKPDIDSSSKVGEKPDKLEGSVTFADVHFNYPARPDVPVLKGISLSVKPGETIALVGPSGCGKSTIIQLILRFYDAIEGSVEIDENNVKALNVGWLRSNIGFVGQEPVLFSTTIEENIRYGKNDATLKEIEEAAKLANVHDFISNLPQKYDTLVGDRGTQLSGGQKQRIAVARALIKNPKLLLLDEATSALDTESEAIVQSALDQARKGRTTIIVAHRLSTIRNADKIFVLSDGAIKEIGSHDELMERKGLYYQLVLSQTSETEDADDDETQEKPVLKTQISVLSSTSAASVGSKRGINRSVSYPDGAKEKQYDFKDEDEEETSLSWTRLLKTSLFVWPYLLVGAISSLIMGIHVPLNGIVFGSILGVLSEPADKILDKNAVYCLYFFIMAITSCAASFLQTVLFSVASERVTSRFRKRVFSKMITQDIAWFDHPKNSVGSLCAKLTSDASDMQGVTGSRLSTLLQSFSTLGTCIFIAVYYNHKIGLVVFAFVPLIILIVGTEKRMTAGLLLNDKANTEAASKIAVEAIESIRTVAALHQEENFLIKFRNALDKSYRDMRKRAHIRAITYALGQCISLFTYSVCFYYGSTLVASGEETYTNLFKVLNGIITGCAIVGQVLAFSPDYQKARSAAARVFQILDMKPTIDVLSPDGKILDNVEGKIDLQDVHFNYPSRPKVKVLRGLDLNLESGKTIALVGSSGCGKSTCVQLIERFYEADKGDVLVESENVKSVNVKNLRSHIGLVSQEPVLFSYSIAENISYGKNDEDDGYETPVGLKGTQLSGGQKQRVAIARALLRDPKILLLDEATSALDAESERGVSKISGDNERVDEASQTAILVCSSLALQV</sequence>
<feature type="domain" description="ABC transmembrane type-1" evidence="17">
    <location>
        <begin position="84"/>
        <end position="389"/>
    </location>
</feature>
<gene>
    <name evidence="18" type="primary">ABCB1_7</name>
    <name evidence="18" type="ORF">AVEN_86911_1</name>
</gene>
<feature type="transmembrane region" description="Helical" evidence="15">
    <location>
        <begin position="969"/>
        <end position="991"/>
    </location>
</feature>
<dbReference type="CDD" id="cd03249">
    <property type="entry name" value="ABC_MTABC3_MDL1_MDL2"/>
    <property type="match status" value="1"/>
</dbReference>
<dbReference type="InterPro" id="IPR017871">
    <property type="entry name" value="ABC_transporter-like_CS"/>
</dbReference>
<dbReference type="CDD" id="cd18578">
    <property type="entry name" value="ABC_6TM_Pgp_ABCB1_D2_like"/>
    <property type="match status" value="1"/>
</dbReference>
<dbReference type="AlphaFoldDB" id="A0A4Y2K3R0"/>
<dbReference type="PROSITE" id="PS50893">
    <property type="entry name" value="ABC_TRANSPORTER_2"/>
    <property type="match status" value="2"/>
</dbReference>
<feature type="transmembrane region" description="Helical" evidence="15">
    <location>
        <begin position="863"/>
        <end position="881"/>
    </location>
</feature>
<feature type="region of interest" description="Disordered" evidence="14">
    <location>
        <begin position="35"/>
        <end position="59"/>
    </location>
</feature>
<feature type="domain" description="ABC transporter" evidence="16">
    <location>
        <begin position="424"/>
        <end position="660"/>
    </location>
</feature>
<dbReference type="InterPro" id="IPR027417">
    <property type="entry name" value="P-loop_NTPase"/>
</dbReference>
<feature type="domain" description="ABC transmembrane type-1" evidence="17">
    <location>
        <begin position="744"/>
        <end position="1030"/>
    </location>
</feature>
<comment type="similarity">
    <text evidence="2">Belongs to the ABC transporter superfamily. ABCB family. Multidrug resistance exporter (TC 3.A.1.201) subfamily.</text>
</comment>
<dbReference type="SUPFAM" id="SSF52540">
    <property type="entry name" value="P-loop containing nucleoside triphosphate hydrolases"/>
    <property type="match status" value="2"/>
</dbReference>
<dbReference type="GO" id="GO:0016887">
    <property type="term" value="F:ATP hydrolysis activity"/>
    <property type="evidence" value="ECO:0007669"/>
    <property type="project" value="InterPro"/>
</dbReference>
<dbReference type="CDD" id="cd18577">
    <property type="entry name" value="ABC_6TM_Pgp_ABCB1_D1_like"/>
    <property type="match status" value="1"/>
</dbReference>
<evidence type="ECO:0000256" key="8">
    <source>
        <dbReference type="ARBA" id="ARBA00022840"/>
    </source>
</evidence>
<evidence type="ECO:0000313" key="19">
    <source>
        <dbReference type="Proteomes" id="UP000499080"/>
    </source>
</evidence>
<evidence type="ECO:0000256" key="7">
    <source>
        <dbReference type="ARBA" id="ARBA00022741"/>
    </source>
</evidence>
<dbReference type="FunFam" id="3.40.50.300:FF:000479">
    <property type="entry name" value="Multidrug resistance protein 1A"/>
    <property type="match status" value="1"/>
</dbReference>
<evidence type="ECO:0000256" key="2">
    <source>
        <dbReference type="ARBA" id="ARBA00007577"/>
    </source>
</evidence>
<keyword evidence="4" id="KW-0813">Transport</keyword>
<comment type="caution">
    <text evidence="18">The sequence shown here is derived from an EMBL/GenBank/DDBJ whole genome shotgun (WGS) entry which is preliminary data.</text>
</comment>
<dbReference type="SUPFAM" id="SSF90123">
    <property type="entry name" value="ABC transporter transmembrane region"/>
    <property type="match status" value="2"/>
</dbReference>
<evidence type="ECO:0000256" key="5">
    <source>
        <dbReference type="ARBA" id="ARBA00022692"/>
    </source>
</evidence>
<proteinExistence type="inferred from homology"/>
<evidence type="ECO:0000256" key="6">
    <source>
        <dbReference type="ARBA" id="ARBA00022737"/>
    </source>
</evidence>
<dbReference type="PANTHER" id="PTHR43394">
    <property type="entry name" value="ATP-DEPENDENT PERMEASE MDL1, MITOCHONDRIAL"/>
    <property type="match status" value="1"/>
</dbReference>
<evidence type="ECO:0000313" key="18">
    <source>
        <dbReference type="EMBL" id="GBM96827.1"/>
    </source>
</evidence>
<evidence type="ECO:0000259" key="17">
    <source>
        <dbReference type="PROSITE" id="PS50929"/>
    </source>
</evidence>
<dbReference type="InterPro" id="IPR011527">
    <property type="entry name" value="ABC1_TM_dom"/>
</dbReference>
<evidence type="ECO:0000256" key="13">
    <source>
        <dbReference type="ARBA" id="ARBA00034018"/>
    </source>
</evidence>
<dbReference type="GO" id="GO:0008559">
    <property type="term" value="F:ABC-type xenobiotic transporter activity"/>
    <property type="evidence" value="ECO:0007669"/>
    <property type="project" value="UniProtKB-EC"/>
</dbReference>
<dbReference type="Pfam" id="PF00005">
    <property type="entry name" value="ABC_tran"/>
    <property type="match status" value="2"/>
</dbReference>
<evidence type="ECO:0000256" key="11">
    <source>
        <dbReference type="ARBA" id="ARBA00023136"/>
    </source>
</evidence>
<protein>
    <recommendedName>
        <fullName evidence="3">ABC-type xenobiotic transporter</fullName>
        <ecNumber evidence="3">7.6.2.2</ecNumber>
    </recommendedName>
</protein>
<evidence type="ECO:0000256" key="4">
    <source>
        <dbReference type="ARBA" id="ARBA00022448"/>
    </source>
</evidence>
<name>A0A4Y2K3R0_ARAVE</name>
<feature type="transmembrane region" description="Helical" evidence="15">
    <location>
        <begin position="887"/>
        <end position="904"/>
    </location>
</feature>
<keyword evidence="6" id="KW-0677">Repeat</keyword>
<feature type="domain" description="ABC transporter" evidence="16">
    <location>
        <begin position="1065"/>
        <end position="1249"/>
    </location>
</feature>
<keyword evidence="7" id="KW-0547">Nucleotide-binding</keyword>
<keyword evidence="9" id="KW-1278">Translocase</keyword>
<dbReference type="OrthoDB" id="6420430at2759"/>
<keyword evidence="19" id="KW-1185">Reference proteome</keyword>
<dbReference type="SMART" id="SM00382">
    <property type="entry name" value="AAA"/>
    <property type="match status" value="2"/>
</dbReference>
<evidence type="ECO:0000259" key="16">
    <source>
        <dbReference type="PROSITE" id="PS50893"/>
    </source>
</evidence>
<organism evidence="18 19">
    <name type="scientific">Araneus ventricosus</name>
    <name type="common">Orbweaver spider</name>
    <name type="synonym">Epeira ventricosa</name>
    <dbReference type="NCBI Taxonomy" id="182803"/>
    <lineage>
        <taxon>Eukaryota</taxon>
        <taxon>Metazoa</taxon>
        <taxon>Ecdysozoa</taxon>
        <taxon>Arthropoda</taxon>
        <taxon>Chelicerata</taxon>
        <taxon>Arachnida</taxon>
        <taxon>Araneae</taxon>
        <taxon>Araneomorphae</taxon>
        <taxon>Entelegynae</taxon>
        <taxon>Araneoidea</taxon>
        <taxon>Araneidae</taxon>
        <taxon>Araneus</taxon>
    </lineage>
</organism>
<dbReference type="GO" id="GO:0017085">
    <property type="term" value="P:response to insecticide"/>
    <property type="evidence" value="ECO:0007669"/>
    <property type="project" value="UniProtKB-ARBA"/>
</dbReference>
<dbReference type="PANTHER" id="PTHR43394:SF27">
    <property type="entry name" value="ATP-DEPENDENT TRANSLOCASE ABCB1-LIKE"/>
    <property type="match status" value="1"/>
</dbReference>
<dbReference type="GO" id="GO:0015421">
    <property type="term" value="F:ABC-type oligopeptide transporter activity"/>
    <property type="evidence" value="ECO:0007669"/>
    <property type="project" value="TreeGrafter"/>
</dbReference>
<dbReference type="PROSITE" id="PS00211">
    <property type="entry name" value="ABC_TRANSPORTER_1"/>
    <property type="match status" value="2"/>
</dbReference>
<feature type="transmembrane region" description="Helical" evidence="15">
    <location>
        <begin position="737"/>
        <end position="767"/>
    </location>
</feature>
<dbReference type="GO" id="GO:0005524">
    <property type="term" value="F:ATP binding"/>
    <property type="evidence" value="ECO:0007669"/>
    <property type="project" value="UniProtKB-KW"/>
</dbReference>
<dbReference type="Gene3D" id="1.20.1560.10">
    <property type="entry name" value="ABC transporter type 1, transmembrane domain"/>
    <property type="match status" value="2"/>
</dbReference>
<dbReference type="EMBL" id="BGPR01004180">
    <property type="protein sequence ID" value="GBM96827.1"/>
    <property type="molecule type" value="Genomic_DNA"/>
</dbReference>
<keyword evidence="11 15" id="KW-0472">Membrane</keyword>
<feature type="transmembrane region" description="Helical" evidence="15">
    <location>
        <begin position="358"/>
        <end position="377"/>
    </location>
</feature>
<dbReference type="GO" id="GO:0090374">
    <property type="term" value="P:oligopeptide export from mitochondrion"/>
    <property type="evidence" value="ECO:0007669"/>
    <property type="project" value="TreeGrafter"/>
</dbReference>
<dbReference type="InterPro" id="IPR003439">
    <property type="entry name" value="ABC_transporter-like_ATP-bd"/>
</dbReference>
<dbReference type="InterPro" id="IPR039421">
    <property type="entry name" value="Type_1_exporter"/>
</dbReference>
<dbReference type="GO" id="GO:0005743">
    <property type="term" value="C:mitochondrial inner membrane"/>
    <property type="evidence" value="ECO:0007669"/>
    <property type="project" value="TreeGrafter"/>
</dbReference>
<dbReference type="GO" id="GO:0097254">
    <property type="term" value="P:renal tubular secretion"/>
    <property type="evidence" value="ECO:0007669"/>
    <property type="project" value="UniProtKB-ARBA"/>
</dbReference>